<dbReference type="Proteomes" id="UP000626109">
    <property type="component" value="Unassembled WGS sequence"/>
</dbReference>
<evidence type="ECO:0000313" key="2">
    <source>
        <dbReference type="Proteomes" id="UP000626109"/>
    </source>
</evidence>
<gene>
    <name evidence="1" type="ORF">PGLA2088_LOCUS1007</name>
</gene>
<dbReference type="AlphaFoldDB" id="A0A813GYZ8"/>
<reference evidence="1" key="1">
    <citation type="submission" date="2021-02" db="EMBL/GenBank/DDBJ databases">
        <authorList>
            <person name="Dougan E. K."/>
            <person name="Rhodes N."/>
            <person name="Thang M."/>
            <person name="Chan C."/>
        </authorList>
    </citation>
    <scope>NUCLEOTIDE SEQUENCE</scope>
</reference>
<organism evidence="1 2">
    <name type="scientific">Polarella glacialis</name>
    <name type="common">Dinoflagellate</name>
    <dbReference type="NCBI Taxonomy" id="89957"/>
    <lineage>
        <taxon>Eukaryota</taxon>
        <taxon>Sar</taxon>
        <taxon>Alveolata</taxon>
        <taxon>Dinophyceae</taxon>
        <taxon>Suessiales</taxon>
        <taxon>Suessiaceae</taxon>
        <taxon>Polarella</taxon>
    </lineage>
</organism>
<proteinExistence type="predicted"/>
<dbReference type="EMBL" id="CAJNNW010000748">
    <property type="protein sequence ID" value="CAE8630504.1"/>
    <property type="molecule type" value="Genomic_DNA"/>
</dbReference>
<sequence>MSRLCLATAARQCGFFGFGQVPEQGLPPHCVRRSAESVCASGLRSGANRSDSRWPEQEPNCSTYCPTWRRMILCGLRLPASPRPTLFGSDLRIPCWMLPSNSVSGVEYEGVDSGPVDQINRVFSPPT</sequence>
<name>A0A813GYZ8_POLGL</name>
<comment type="caution">
    <text evidence="1">The sequence shown here is derived from an EMBL/GenBank/DDBJ whole genome shotgun (WGS) entry which is preliminary data.</text>
</comment>
<evidence type="ECO:0000313" key="1">
    <source>
        <dbReference type="EMBL" id="CAE8630504.1"/>
    </source>
</evidence>
<accession>A0A813GYZ8</accession>
<protein>
    <submittedName>
        <fullName evidence="1">Uncharacterized protein</fullName>
    </submittedName>
</protein>